<gene>
    <name evidence="2" type="ORF">GNP35_15175</name>
</gene>
<name>A0A6N8FC87_9GAMM</name>
<proteinExistence type="predicted"/>
<protein>
    <submittedName>
        <fullName evidence="2">Uncharacterized protein</fullName>
    </submittedName>
</protein>
<dbReference type="Proteomes" id="UP000439994">
    <property type="component" value="Unassembled WGS sequence"/>
</dbReference>
<organism evidence="2 3">
    <name type="scientific">Psychrosphaera haliotis</name>
    <dbReference type="NCBI Taxonomy" id="555083"/>
    <lineage>
        <taxon>Bacteria</taxon>
        <taxon>Pseudomonadati</taxon>
        <taxon>Pseudomonadota</taxon>
        <taxon>Gammaproteobacteria</taxon>
        <taxon>Alteromonadales</taxon>
        <taxon>Pseudoalteromonadaceae</taxon>
        <taxon>Psychrosphaera</taxon>
    </lineage>
</organism>
<dbReference type="AlphaFoldDB" id="A0A6N8FC87"/>
<keyword evidence="3" id="KW-1185">Reference proteome</keyword>
<comment type="caution">
    <text evidence="2">The sequence shown here is derived from an EMBL/GenBank/DDBJ whole genome shotgun (WGS) entry which is preliminary data.</text>
</comment>
<keyword evidence="1" id="KW-0472">Membrane</keyword>
<keyword evidence="1" id="KW-1133">Transmembrane helix</keyword>
<dbReference type="OrthoDB" id="6228646at2"/>
<sequence length="145" mass="16177">MTSEKDNNNSVEKLSGMTLLSDGFRFEFKIDGHEVEAWGSGKSGKESVTFDGTLVSEKRSLRRKSVHSFEHQGVLFEVEFNMVNMLKSELHCSLIKDGVHVETRKVMPKATSSKSEFIKGFITSFAVGGVCGFVGMLIILQFFDK</sequence>
<reference evidence="2 3" key="1">
    <citation type="submission" date="2019-11" db="EMBL/GenBank/DDBJ databases">
        <title>P. haliotis isolates from Z. marina roots.</title>
        <authorList>
            <person name="Cohen M."/>
            <person name="Jospin G."/>
            <person name="Eisen J.A."/>
            <person name="Coil D.A."/>
        </authorList>
    </citation>
    <scope>NUCLEOTIDE SEQUENCE [LARGE SCALE GENOMIC DNA]</scope>
    <source>
        <strain evidence="2 3">UCD-MCMsp1aY</strain>
    </source>
</reference>
<feature type="transmembrane region" description="Helical" evidence="1">
    <location>
        <begin position="117"/>
        <end position="143"/>
    </location>
</feature>
<evidence type="ECO:0000313" key="3">
    <source>
        <dbReference type="Proteomes" id="UP000439994"/>
    </source>
</evidence>
<evidence type="ECO:0000256" key="1">
    <source>
        <dbReference type="SAM" id="Phobius"/>
    </source>
</evidence>
<dbReference type="EMBL" id="WOCD01000005">
    <property type="protein sequence ID" value="MUH73714.1"/>
    <property type="molecule type" value="Genomic_DNA"/>
</dbReference>
<dbReference type="RefSeq" id="WP_155697114.1">
    <property type="nucleotide sequence ID" value="NZ_WOCD01000005.1"/>
</dbReference>
<keyword evidence="1" id="KW-0812">Transmembrane</keyword>
<evidence type="ECO:0000313" key="2">
    <source>
        <dbReference type="EMBL" id="MUH73714.1"/>
    </source>
</evidence>
<accession>A0A6N8FC87</accession>